<dbReference type="OrthoDB" id="9804286at2"/>
<comment type="caution">
    <text evidence="3">The sequence shown here is derived from an EMBL/GenBank/DDBJ whole genome shotgun (WGS) entry which is preliminary data.</text>
</comment>
<dbReference type="GO" id="GO:0004792">
    <property type="term" value="F:thiosulfate-cyanide sulfurtransferase activity"/>
    <property type="evidence" value="ECO:0007669"/>
    <property type="project" value="TreeGrafter"/>
</dbReference>
<feature type="domain" description="THIF-type NAD/FAD binding fold" evidence="2">
    <location>
        <begin position="24"/>
        <end position="260"/>
    </location>
</feature>
<evidence type="ECO:0000256" key="1">
    <source>
        <dbReference type="ARBA" id="ARBA00009919"/>
    </source>
</evidence>
<dbReference type="Gene3D" id="3.40.50.720">
    <property type="entry name" value="NAD(P)-binding Rossmann-like Domain"/>
    <property type="match status" value="1"/>
</dbReference>
<reference evidence="3 4" key="1">
    <citation type="submission" date="2018-06" db="EMBL/GenBank/DDBJ databases">
        <title>Paenibacillus montanisoli sp. nov., isolated from mountain area soil.</title>
        <authorList>
            <person name="Wu M."/>
        </authorList>
    </citation>
    <scope>NUCLEOTIDE SEQUENCE [LARGE SCALE GENOMIC DNA]</scope>
    <source>
        <strain evidence="3 4">RA17</strain>
    </source>
</reference>
<keyword evidence="4" id="KW-1185">Reference proteome</keyword>
<dbReference type="EMBL" id="QLUW01000001">
    <property type="protein sequence ID" value="RAP77744.1"/>
    <property type="molecule type" value="Genomic_DNA"/>
</dbReference>
<name>A0A328UBP4_9BACL</name>
<organism evidence="3 4">
    <name type="scientific">Paenibacillus montanisoli</name>
    <dbReference type="NCBI Taxonomy" id="2081970"/>
    <lineage>
        <taxon>Bacteria</taxon>
        <taxon>Bacillati</taxon>
        <taxon>Bacillota</taxon>
        <taxon>Bacilli</taxon>
        <taxon>Bacillales</taxon>
        <taxon>Paenibacillaceae</taxon>
        <taxon>Paenibacillus</taxon>
    </lineage>
</organism>
<dbReference type="Pfam" id="PF00899">
    <property type="entry name" value="ThiF"/>
    <property type="match status" value="1"/>
</dbReference>
<evidence type="ECO:0000259" key="2">
    <source>
        <dbReference type="Pfam" id="PF00899"/>
    </source>
</evidence>
<dbReference type="InterPro" id="IPR045886">
    <property type="entry name" value="ThiF/MoeB/HesA"/>
</dbReference>
<proteinExistence type="inferred from homology"/>
<dbReference type="CDD" id="cd00757">
    <property type="entry name" value="ThiF_MoeB_HesA_family"/>
    <property type="match status" value="1"/>
</dbReference>
<dbReference type="PRINTS" id="PR00420">
    <property type="entry name" value="RNGMNOXGNASE"/>
</dbReference>
<keyword evidence="3" id="KW-0808">Transferase</keyword>
<sequence length="356" mass="38978">MKSRLQKHSAIYKSKGDGQVQGRYSRQMLFAPIGEAGQLKLKDSAVCIVGMGALGTVLANHMVRAGVGLVRFVDRDYVEQSNLQRQMLYDEEDVRSGYPKVIAAEKKLRKINSDVRIEAIVADVTVQNIESLLEGMDLVLDGTDNFQTRYLLNDACFKLGIPFTYGGAVSSRGMSAILVPGRTPCLRCFIPSADGGGQTCDTIGVIAPVVDIVASYQAVEALKFLVGADGSRRNSLVTFDLWHNRYYEMKLGEPANNCPCCQLKQYPALDPAEQDAAISLCGRETVQLAGSGPLDLALWRERLEPATVQVSSNAYLLRAELPEGERLVLFPDGRVFVQGTDDVVRAKTLYARYIGS</sequence>
<accession>A0A328UBP4</accession>
<dbReference type="FunFam" id="3.40.50.720:FF:000080">
    <property type="entry name" value="Thiazole biosynthesis adenylyltransferase ThiF"/>
    <property type="match status" value="1"/>
</dbReference>
<dbReference type="GO" id="GO:0008641">
    <property type="term" value="F:ubiquitin-like modifier activating enzyme activity"/>
    <property type="evidence" value="ECO:0007669"/>
    <property type="project" value="InterPro"/>
</dbReference>
<dbReference type="PANTHER" id="PTHR10953">
    <property type="entry name" value="UBIQUITIN-ACTIVATING ENZYME E1"/>
    <property type="match status" value="1"/>
</dbReference>
<dbReference type="Proteomes" id="UP000249260">
    <property type="component" value="Unassembled WGS sequence"/>
</dbReference>
<evidence type="ECO:0000313" key="4">
    <source>
        <dbReference type="Proteomes" id="UP000249260"/>
    </source>
</evidence>
<protein>
    <submittedName>
        <fullName evidence="3">Thiazole biosynthesis adenylyltransferase ThiF</fullName>
    </submittedName>
</protein>
<dbReference type="PANTHER" id="PTHR10953:SF102">
    <property type="entry name" value="ADENYLYLTRANSFERASE AND SULFURTRANSFERASE MOCS3"/>
    <property type="match status" value="1"/>
</dbReference>
<evidence type="ECO:0000313" key="3">
    <source>
        <dbReference type="EMBL" id="RAP77744.1"/>
    </source>
</evidence>
<dbReference type="InterPro" id="IPR000594">
    <property type="entry name" value="ThiF_NAD_FAD-bd"/>
</dbReference>
<dbReference type="InterPro" id="IPR035985">
    <property type="entry name" value="Ubiquitin-activating_enz"/>
</dbReference>
<dbReference type="SUPFAM" id="SSF69572">
    <property type="entry name" value="Activating enzymes of the ubiquitin-like proteins"/>
    <property type="match status" value="1"/>
</dbReference>
<dbReference type="AlphaFoldDB" id="A0A328UBP4"/>
<gene>
    <name evidence="3" type="ORF">DL346_04605</name>
</gene>
<keyword evidence="3" id="KW-0548">Nucleotidyltransferase</keyword>
<comment type="similarity">
    <text evidence="1">Belongs to the HesA/MoeB/ThiF family.</text>
</comment>
<dbReference type="GO" id="GO:0016779">
    <property type="term" value="F:nucleotidyltransferase activity"/>
    <property type="evidence" value="ECO:0007669"/>
    <property type="project" value="UniProtKB-KW"/>
</dbReference>
<dbReference type="GO" id="GO:0008146">
    <property type="term" value="F:sulfotransferase activity"/>
    <property type="evidence" value="ECO:0007669"/>
    <property type="project" value="TreeGrafter"/>
</dbReference>
<dbReference type="GO" id="GO:0005829">
    <property type="term" value="C:cytosol"/>
    <property type="evidence" value="ECO:0007669"/>
    <property type="project" value="TreeGrafter"/>
</dbReference>